<dbReference type="InterPro" id="IPR005978">
    <property type="entry name" value="ABC_transptNodI"/>
</dbReference>
<name>A0A1H8WM90_9HYPH</name>
<reference evidence="12" key="3">
    <citation type="submission" date="2016-10" db="EMBL/GenBank/DDBJ databases">
        <authorList>
            <person name="de Groot N.N."/>
        </authorList>
    </citation>
    <scope>NUCLEOTIDE SEQUENCE [LARGE SCALE GENOMIC DNA]</scope>
    <source>
        <strain evidence="12">CCBAU85039</strain>
    </source>
</reference>
<dbReference type="PANTHER" id="PTHR42711">
    <property type="entry name" value="ABC TRANSPORTER ATP-BINDING PROTEIN"/>
    <property type="match status" value="1"/>
</dbReference>
<feature type="domain" description="ABC transporter" evidence="11">
    <location>
        <begin position="50"/>
        <end position="280"/>
    </location>
</feature>
<evidence type="ECO:0000256" key="1">
    <source>
        <dbReference type="ARBA" id="ARBA00004236"/>
    </source>
</evidence>
<dbReference type="GO" id="GO:0016887">
    <property type="term" value="F:ATP hydrolysis activity"/>
    <property type="evidence" value="ECO:0007669"/>
    <property type="project" value="InterPro"/>
</dbReference>
<keyword evidence="15" id="KW-1185">Reference proteome</keyword>
<reference evidence="13 15" key="1">
    <citation type="submission" date="2016-10" db="EMBL/GenBank/DDBJ databases">
        <authorList>
            <person name="Varghese N."/>
            <person name="Submissions S."/>
        </authorList>
    </citation>
    <scope>NUCLEOTIDE SEQUENCE [LARGE SCALE GENOMIC DNA]</scope>
    <source>
        <strain evidence="13 15">CGMCC 1.7071</strain>
    </source>
</reference>
<dbReference type="InterPro" id="IPR003439">
    <property type="entry name" value="ABC_transporter-like_ATP-bd"/>
</dbReference>
<dbReference type="FunFam" id="3.40.50.300:FF:000589">
    <property type="entry name" value="ABC transporter, ATP-binding subunit"/>
    <property type="match status" value="1"/>
</dbReference>
<accession>A0A1H8WM90</accession>
<dbReference type="InterPro" id="IPR003593">
    <property type="entry name" value="AAA+_ATPase"/>
</dbReference>
<evidence type="ECO:0000256" key="5">
    <source>
        <dbReference type="ARBA" id="ARBA00022475"/>
    </source>
</evidence>
<keyword evidence="3" id="KW-0813">Transport</keyword>
<keyword evidence="10" id="KW-0472">Membrane</keyword>
<dbReference type="STRING" id="501024.RTCCBAU85039_6430"/>
<keyword evidence="7" id="KW-0547">Nucleotide-binding</keyword>
<dbReference type="InterPro" id="IPR017871">
    <property type="entry name" value="ABC_transporter-like_CS"/>
</dbReference>
<evidence type="ECO:0000256" key="8">
    <source>
        <dbReference type="ARBA" id="ARBA00022840"/>
    </source>
</evidence>
<protein>
    <submittedName>
        <fullName evidence="12">Daunorubicin/doxorubicin resistance ATP-binding protein DrrA</fullName>
        <ecNumber evidence="12">3.6.3.-</ecNumber>
    </submittedName>
    <submittedName>
        <fullName evidence="13">Nodulation factor export ABC transporter ATP-binding protein NodI</fullName>
    </submittedName>
</protein>
<reference evidence="14" key="2">
    <citation type="submission" date="2016-10" db="EMBL/GenBank/DDBJ databases">
        <authorList>
            <person name="Wibberg D."/>
        </authorList>
    </citation>
    <scope>NUCLEOTIDE SEQUENCE [LARGE SCALE GENOMIC DNA]</scope>
</reference>
<evidence type="ECO:0000256" key="4">
    <source>
        <dbReference type="ARBA" id="ARBA00022458"/>
    </source>
</evidence>
<dbReference type="GO" id="GO:0022857">
    <property type="term" value="F:transmembrane transporter activity"/>
    <property type="evidence" value="ECO:0007669"/>
    <property type="project" value="InterPro"/>
</dbReference>
<keyword evidence="9" id="KW-1278">Translocase</keyword>
<dbReference type="GO" id="GO:0005524">
    <property type="term" value="F:ATP binding"/>
    <property type="evidence" value="ECO:0007669"/>
    <property type="project" value="UniProtKB-KW"/>
</dbReference>
<evidence type="ECO:0000313" key="12">
    <source>
        <dbReference type="EMBL" id="SEI20624.1"/>
    </source>
</evidence>
<dbReference type="OrthoDB" id="9778547at2"/>
<dbReference type="EMBL" id="FOCV01000070">
    <property type="protein sequence ID" value="SEP28814.1"/>
    <property type="molecule type" value="Genomic_DNA"/>
</dbReference>
<keyword evidence="8 12" id="KW-0067">ATP-binding</keyword>
<keyword evidence="6" id="KW-0997">Cell inner membrane</keyword>
<evidence type="ECO:0000256" key="10">
    <source>
        <dbReference type="ARBA" id="ARBA00023136"/>
    </source>
</evidence>
<dbReference type="NCBIfam" id="TIGR01288">
    <property type="entry name" value="nodI"/>
    <property type="match status" value="1"/>
</dbReference>
<keyword evidence="4" id="KW-0536">Nodulation</keyword>
<comment type="subcellular location">
    <subcellularLocation>
        <location evidence="1">Cell membrane</location>
    </subcellularLocation>
</comment>
<evidence type="ECO:0000256" key="9">
    <source>
        <dbReference type="ARBA" id="ARBA00022967"/>
    </source>
</evidence>
<dbReference type="CDD" id="cd03263">
    <property type="entry name" value="ABC_subfamily_A"/>
    <property type="match status" value="1"/>
</dbReference>
<evidence type="ECO:0000313" key="13">
    <source>
        <dbReference type="EMBL" id="SEP28814.1"/>
    </source>
</evidence>
<evidence type="ECO:0000256" key="7">
    <source>
        <dbReference type="ARBA" id="ARBA00022741"/>
    </source>
</evidence>
<evidence type="ECO:0000256" key="2">
    <source>
        <dbReference type="ARBA" id="ARBA00005417"/>
    </source>
</evidence>
<dbReference type="InterPro" id="IPR027417">
    <property type="entry name" value="P-loop_NTPase"/>
</dbReference>
<evidence type="ECO:0000259" key="11">
    <source>
        <dbReference type="PROSITE" id="PS50893"/>
    </source>
</evidence>
<dbReference type="NCBIfam" id="NF010059">
    <property type="entry name" value="PRK13536.1"/>
    <property type="match status" value="1"/>
</dbReference>
<dbReference type="EMBL" id="FNXB01000073">
    <property type="protein sequence ID" value="SEI20624.1"/>
    <property type="molecule type" value="Genomic_DNA"/>
</dbReference>
<keyword evidence="5" id="KW-1003">Cell membrane</keyword>
<dbReference type="PROSITE" id="PS00211">
    <property type="entry name" value="ABC_TRANSPORTER_1"/>
    <property type="match status" value="1"/>
</dbReference>
<dbReference type="GO" id="GO:0005886">
    <property type="term" value="C:plasma membrane"/>
    <property type="evidence" value="ECO:0007669"/>
    <property type="project" value="UniProtKB-SubCell"/>
</dbReference>
<proteinExistence type="inferred from homology"/>
<dbReference type="Gene3D" id="3.40.50.300">
    <property type="entry name" value="P-loop containing nucleotide triphosphate hydrolases"/>
    <property type="match status" value="1"/>
</dbReference>
<dbReference type="InterPro" id="IPR050763">
    <property type="entry name" value="ABC_transporter_ATP-binding"/>
</dbReference>
<dbReference type="Pfam" id="PF00005">
    <property type="entry name" value="ABC_tran"/>
    <property type="match status" value="1"/>
</dbReference>
<evidence type="ECO:0000313" key="15">
    <source>
        <dbReference type="Proteomes" id="UP000198939"/>
    </source>
</evidence>
<dbReference type="Proteomes" id="UP000198939">
    <property type="component" value="Unassembled WGS sequence"/>
</dbReference>
<dbReference type="PANTHER" id="PTHR42711:SF5">
    <property type="entry name" value="ABC TRANSPORTER ATP-BINDING PROTEIN NATA"/>
    <property type="match status" value="1"/>
</dbReference>
<evidence type="ECO:0000256" key="3">
    <source>
        <dbReference type="ARBA" id="ARBA00022448"/>
    </source>
</evidence>
<gene>
    <name evidence="12" type="primary">drrA_2</name>
    <name evidence="12" type="ORF">RTCCBAU85039_6430</name>
    <name evidence="13" type="ORF">SAMN05216228_107011</name>
</gene>
<dbReference type="SMART" id="SM00382">
    <property type="entry name" value="AAA"/>
    <property type="match status" value="1"/>
</dbReference>
<organism evidence="12 14">
    <name type="scientific">Rhizobium tibeticum</name>
    <dbReference type="NCBI Taxonomy" id="501024"/>
    <lineage>
        <taxon>Bacteria</taxon>
        <taxon>Pseudomonadati</taxon>
        <taxon>Pseudomonadota</taxon>
        <taxon>Alphaproteobacteria</taxon>
        <taxon>Hyphomicrobiales</taxon>
        <taxon>Rhizobiaceae</taxon>
        <taxon>Rhizobium/Agrobacterium group</taxon>
        <taxon>Rhizobium</taxon>
    </lineage>
</organism>
<dbReference type="PROSITE" id="PS50893">
    <property type="entry name" value="ABC_TRANSPORTER_2"/>
    <property type="match status" value="1"/>
</dbReference>
<dbReference type="Proteomes" id="UP000183063">
    <property type="component" value="Unassembled WGS sequence"/>
</dbReference>
<evidence type="ECO:0000256" key="6">
    <source>
        <dbReference type="ARBA" id="ARBA00022519"/>
    </source>
</evidence>
<dbReference type="RefSeq" id="WP_072381777.1">
    <property type="nucleotide sequence ID" value="NZ_FNXB01000073.1"/>
</dbReference>
<comment type="similarity">
    <text evidence="2">Belongs to the ABC transporter superfamily.</text>
</comment>
<dbReference type="SUPFAM" id="SSF52540">
    <property type="entry name" value="P-loop containing nucleoside triphosphate hydrolases"/>
    <property type="match status" value="1"/>
</dbReference>
<dbReference type="AlphaFoldDB" id="A0A1H8WM90"/>
<evidence type="ECO:0000313" key="14">
    <source>
        <dbReference type="Proteomes" id="UP000183063"/>
    </source>
</evidence>
<keyword evidence="12" id="KW-0378">Hydrolase</keyword>
<sequence length="348" mass="38200">MRQAVKDQLLDGELAQDVPRRLELNPFVAEGDTGLSVKTSKPGSIPTVAIDLASVTKSYGNKPVVNGLSFTVAAGECFGLLGPNGAGKSTITRMILGMTTPGSGEITVLGVPVPSRARLARMGIGVVPQFDNLDIEFTVRENLLVFGRYFRMSTREIEAVIPSLLEFARLESKADARVSDLSGGMKRRLTLARALINDPQLLILDEPTTGLDPHARHLIWERLRSLLARGKTILLTTHIMEEAERLCDRLCVLEGGRKIAEGRPHVLIDEHIGCQVIEIYGGNPHELSALVSPYARHIEVSGETVFCYALDPKQVRVQLDGRAGVRFLQRPPNLEDVFLRLTGRELKD</sequence>
<dbReference type="EC" id="3.6.3.-" evidence="12"/>